<name>A0A0W8FI43_9ZZZZ</name>
<proteinExistence type="predicted"/>
<protein>
    <submittedName>
        <fullName evidence="1">Uncharacterized protein</fullName>
    </submittedName>
</protein>
<reference evidence="1" key="1">
    <citation type="journal article" date="2015" name="Proc. Natl. Acad. Sci. U.S.A.">
        <title>Networks of energetic and metabolic interactions define dynamics in microbial communities.</title>
        <authorList>
            <person name="Embree M."/>
            <person name="Liu J.K."/>
            <person name="Al-Bassam M.M."/>
            <person name="Zengler K."/>
        </authorList>
    </citation>
    <scope>NUCLEOTIDE SEQUENCE</scope>
</reference>
<dbReference type="AlphaFoldDB" id="A0A0W8FI43"/>
<accession>A0A0W8FI43</accession>
<gene>
    <name evidence="1" type="ORF">ASZ90_009705</name>
</gene>
<evidence type="ECO:0000313" key="1">
    <source>
        <dbReference type="EMBL" id="KUG20554.1"/>
    </source>
</evidence>
<dbReference type="EMBL" id="LNQE01001177">
    <property type="protein sequence ID" value="KUG20554.1"/>
    <property type="molecule type" value="Genomic_DNA"/>
</dbReference>
<sequence length="137" mass="14838">MVRHDIAIAEIIVQRLERLMDSVEYIELYRATGTAGGAVPRQALYREFCEAAGAMAEASALARMRMRSPAAGNAANIDFLVAKGVLDRRTGSRLKEADRLAQRLAAGQGCDAEDAALFRLAGSLRDFSAAVLAWLVR</sequence>
<organism evidence="1">
    <name type="scientific">hydrocarbon metagenome</name>
    <dbReference type="NCBI Taxonomy" id="938273"/>
    <lineage>
        <taxon>unclassified sequences</taxon>
        <taxon>metagenomes</taxon>
        <taxon>ecological metagenomes</taxon>
    </lineage>
</organism>
<comment type="caution">
    <text evidence="1">The sequence shown here is derived from an EMBL/GenBank/DDBJ whole genome shotgun (WGS) entry which is preliminary data.</text>
</comment>